<dbReference type="Gene3D" id="3.40.50.11270">
    <property type="match status" value="1"/>
</dbReference>
<dbReference type="GO" id="GO:0051539">
    <property type="term" value="F:4 iron, 4 sulfur cluster binding"/>
    <property type="evidence" value="ECO:0007669"/>
    <property type="project" value="UniProtKB-KW"/>
</dbReference>
<evidence type="ECO:0000256" key="1">
    <source>
        <dbReference type="ARBA" id="ARBA00001966"/>
    </source>
</evidence>
<sequence length="206" mass="22661">VKVIRAKSSGFCWGVERAIQVAREQAEGGKRTVYTDGPLIHNNQMMTALGKEGVREVGDYQSNSAIELADEEREDSVVVVRAHGISPERRKYLKELDMPFKDATCPDVGIIAGKVRMHAEKGYGVVIFGDPKHPEVIGLMGYAGDKGHAVQTREDIDALPEFTSGVVMVSQSTMFTHEFEKLTALLGTMYPDLIVFDTICGATKER</sequence>
<evidence type="ECO:0000256" key="4">
    <source>
        <dbReference type="ARBA" id="ARBA00023004"/>
    </source>
</evidence>
<keyword evidence="5" id="KW-0411">Iron-sulfur</keyword>
<evidence type="ECO:0008006" key="7">
    <source>
        <dbReference type="Google" id="ProtNLM"/>
    </source>
</evidence>
<keyword evidence="2" id="KW-0004">4Fe-4S</keyword>
<dbReference type="GO" id="GO:0051745">
    <property type="term" value="F:4-hydroxy-3-methylbut-2-enyl diphosphate reductase activity"/>
    <property type="evidence" value="ECO:0007669"/>
    <property type="project" value="InterPro"/>
</dbReference>
<protein>
    <recommendedName>
        <fullName evidence="7">4-hydroxy-3-methylbut-2-enyl diphosphate reductase</fullName>
    </recommendedName>
</protein>
<dbReference type="Pfam" id="PF02401">
    <property type="entry name" value="LYTB"/>
    <property type="match status" value="1"/>
</dbReference>
<accession>A0A382EVV3</accession>
<keyword evidence="4" id="KW-0408">Iron</keyword>
<proteinExistence type="predicted"/>
<evidence type="ECO:0000313" key="6">
    <source>
        <dbReference type="EMBL" id="SVB54091.1"/>
    </source>
</evidence>
<keyword evidence="3" id="KW-0479">Metal-binding</keyword>
<comment type="cofactor">
    <cofactor evidence="1">
        <name>[4Fe-4S] cluster</name>
        <dbReference type="ChEBI" id="CHEBI:49883"/>
    </cofactor>
</comment>
<dbReference type="AlphaFoldDB" id="A0A382EVV3"/>
<gene>
    <name evidence="6" type="ORF">METZ01_LOCUS206945</name>
</gene>
<feature type="non-terminal residue" evidence="6">
    <location>
        <position position="1"/>
    </location>
</feature>
<dbReference type="GO" id="GO:0046872">
    <property type="term" value="F:metal ion binding"/>
    <property type="evidence" value="ECO:0007669"/>
    <property type="project" value="UniProtKB-KW"/>
</dbReference>
<dbReference type="InterPro" id="IPR003451">
    <property type="entry name" value="LytB/IspH"/>
</dbReference>
<dbReference type="Gene3D" id="3.40.1010.20">
    <property type="entry name" value="4-hydroxy-3-methylbut-2-enyl diphosphate reductase, catalytic domain"/>
    <property type="match status" value="2"/>
</dbReference>
<dbReference type="GO" id="GO:0050992">
    <property type="term" value="P:dimethylallyl diphosphate biosynthetic process"/>
    <property type="evidence" value="ECO:0007669"/>
    <property type="project" value="InterPro"/>
</dbReference>
<name>A0A382EVV3_9ZZZZ</name>
<evidence type="ECO:0000256" key="2">
    <source>
        <dbReference type="ARBA" id="ARBA00022485"/>
    </source>
</evidence>
<dbReference type="PANTHER" id="PTHR30426:SF0">
    <property type="entry name" value="4-HYDROXY-3-METHYLBUT-2-ENYL DIPHOSPHATE REDUCTASE"/>
    <property type="match status" value="1"/>
</dbReference>
<dbReference type="GO" id="GO:0019288">
    <property type="term" value="P:isopentenyl diphosphate biosynthetic process, methylerythritol 4-phosphate pathway"/>
    <property type="evidence" value="ECO:0007669"/>
    <property type="project" value="InterPro"/>
</dbReference>
<reference evidence="6" key="1">
    <citation type="submission" date="2018-05" db="EMBL/GenBank/DDBJ databases">
        <authorList>
            <person name="Lanie J.A."/>
            <person name="Ng W.-L."/>
            <person name="Kazmierczak K.M."/>
            <person name="Andrzejewski T.M."/>
            <person name="Davidsen T.M."/>
            <person name="Wayne K.J."/>
            <person name="Tettelin H."/>
            <person name="Glass J.I."/>
            <person name="Rusch D."/>
            <person name="Podicherti R."/>
            <person name="Tsui H.-C.T."/>
            <person name="Winkler M.E."/>
        </authorList>
    </citation>
    <scope>NUCLEOTIDE SEQUENCE</scope>
</reference>
<feature type="non-terminal residue" evidence="6">
    <location>
        <position position="206"/>
    </location>
</feature>
<dbReference type="EMBL" id="UINC01046284">
    <property type="protein sequence ID" value="SVB54091.1"/>
    <property type="molecule type" value="Genomic_DNA"/>
</dbReference>
<organism evidence="6">
    <name type="scientific">marine metagenome</name>
    <dbReference type="NCBI Taxonomy" id="408172"/>
    <lineage>
        <taxon>unclassified sequences</taxon>
        <taxon>metagenomes</taxon>
        <taxon>ecological metagenomes</taxon>
    </lineage>
</organism>
<dbReference type="PANTHER" id="PTHR30426">
    <property type="entry name" value="4-HYDROXY-3-METHYLBUT-2-ENYL DIPHOSPHATE REDUCTASE"/>
    <property type="match status" value="1"/>
</dbReference>
<evidence type="ECO:0000256" key="5">
    <source>
        <dbReference type="ARBA" id="ARBA00023014"/>
    </source>
</evidence>
<evidence type="ECO:0000256" key="3">
    <source>
        <dbReference type="ARBA" id="ARBA00022723"/>
    </source>
</evidence>